<accession>A0ABV9BVF0</accession>
<feature type="compositionally biased region" description="Low complexity" evidence="1">
    <location>
        <begin position="95"/>
        <end position="105"/>
    </location>
</feature>
<organism evidence="2 3">
    <name type="scientific">Streptomyces ehimensis</name>
    <dbReference type="NCBI Taxonomy" id="68195"/>
    <lineage>
        <taxon>Bacteria</taxon>
        <taxon>Bacillati</taxon>
        <taxon>Actinomycetota</taxon>
        <taxon>Actinomycetes</taxon>
        <taxon>Kitasatosporales</taxon>
        <taxon>Streptomycetaceae</taxon>
        <taxon>Streptomyces</taxon>
    </lineage>
</organism>
<feature type="compositionally biased region" description="Polar residues" evidence="1">
    <location>
        <begin position="107"/>
        <end position="117"/>
    </location>
</feature>
<feature type="region of interest" description="Disordered" evidence="1">
    <location>
        <begin position="17"/>
        <end position="50"/>
    </location>
</feature>
<name>A0ABV9BVF0_9ACTN</name>
<gene>
    <name evidence="2" type="ORF">ACFPEN_34105</name>
</gene>
<reference evidence="3" key="1">
    <citation type="journal article" date="2019" name="Int. J. Syst. Evol. Microbiol.">
        <title>The Global Catalogue of Microorganisms (GCM) 10K type strain sequencing project: providing services to taxonomists for standard genome sequencing and annotation.</title>
        <authorList>
            <consortium name="The Broad Institute Genomics Platform"/>
            <consortium name="The Broad Institute Genome Sequencing Center for Infectious Disease"/>
            <person name="Wu L."/>
            <person name="Ma J."/>
        </authorList>
    </citation>
    <scope>NUCLEOTIDE SEQUENCE [LARGE SCALE GENOMIC DNA]</scope>
    <source>
        <strain evidence="3">CECT 8064</strain>
    </source>
</reference>
<sequence>MNIPDDGDFYLQAAGRANADADAARGTADEARGRAEEYDERGDYASADAATTDAAVADSLGDELEMSADQLRSSAARSYSVTAPEGPAPAQTLGAAARPLEAARAQKVQQASGRRRP</sequence>
<protein>
    <submittedName>
        <fullName evidence="2">Uncharacterized protein</fullName>
    </submittedName>
</protein>
<keyword evidence="3" id="KW-1185">Reference proteome</keyword>
<feature type="compositionally biased region" description="Basic and acidic residues" evidence="1">
    <location>
        <begin position="27"/>
        <end position="36"/>
    </location>
</feature>
<dbReference type="RefSeq" id="WP_417924313.1">
    <property type="nucleotide sequence ID" value="NZ_JBHSFS010000028.1"/>
</dbReference>
<evidence type="ECO:0000313" key="3">
    <source>
        <dbReference type="Proteomes" id="UP001595990"/>
    </source>
</evidence>
<evidence type="ECO:0000313" key="2">
    <source>
        <dbReference type="EMBL" id="MFC4517906.1"/>
    </source>
</evidence>
<feature type="compositionally biased region" description="Polar residues" evidence="1">
    <location>
        <begin position="70"/>
        <end position="81"/>
    </location>
</feature>
<proteinExistence type="predicted"/>
<feature type="region of interest" description="Disordered" evidence="1">
    <location>
        <begin position="68"/>
        <end position="117"/>
    </location>
</feature>
<comment type="caution">
    <text evidence="2">The sequence shown here is derived from an EMBL/GenBank/DDBJ whole genome shotgun (WGS) entry which is preliminary data.</text>
</comment>
<dbReference type="Proteomes" id="UP001595990">
    <property type="component" value="Unassembled WGS sequence"/>
</dbReference>
<evidence type="ECO:0000256" key="1">
    <source>
        <dbReference type="SAM" id="MobiDB-lite"/>
    </source>
</evidence>
<dbReference type="EMBL" id="JBHSFS010000028">
    <property type="protein sequence ID" value="MFC4517906.1"/>
    <property type="molecule type" value="Genomic_DNA"/>
</dbReference>
<feature type="compositionally biased region" description="Low complexity" evidence="1">
    <location>
        <begin position="17"/>
        <end position="26"/>
    </location>
</feature>